<dbReference type="EMBL" id="VDUZ01000004">
    <property type="protein sequence ID" value="TXL80329.1"/>
    <property type="molecule type" value="Genomic_DNA"/>
</dbReference>
<feature type="transmembrane region" description="Helical" evidence="13">
    <location>
        <begin position="620"/>
        <end position="639"/>
    </location>
</feature>
<evidence type="ECO:0000256" key="12">
    <source>
        <dbReference type="ARBA" id="ARBA00047308"/>
    </source>
</evidence>
<gene>
    <name evidence="16" type="primary">cadA</name>
    <name evidence="16" type="ORF">FHP25_04660</name>
</gene>
<dbReference type="InterPro" id="IPR023299">
    <property type="entry name" value="ATPase_P-typ_cyto_dom_N"/>
</dbReference>
<comment type="caution">
    <text evidence="16">The sequence shown here is derived from an EMBL/GenBank/DDBJ whole genome shotgun (WGS) entry which is preliminary data.</text>
</comment>
<evidence type="ECO:0000256" key="4">
    <source>
        <dbReference type="ARBA" id="ARBA00022692"/>
    </source>
</evidence>
<keyword evidence="7 13" id="KW-0067">ATP-binding</keyword>
<name>A0A5C8PTC4_9HYPH</name>
<keyword evidence="16" id="KW-0378">Hydrolase</keyword>
<evidence type="ECO:0000313" key="17">
    <source>
        <dbReference type="Proteomes" id="UP000321638"/>
    </source>
</evidence>
<dbReference type="OrthoDB" id="9760802at2"/>
<feature type="transmembrane region" description="Helical" evidence="13">
    <location>
        <begin position="61"/>
        <end position="78"/>
    </location>
</feature>
<dbReference type="NCBIfam" id="TIGR01512">
    <property type="entry name" value="ATPase-IB2_Cd"/>
    <property type="match status" value="1"/>
</dbReference>
<dbReference type="SUPFAM" id="SSF56784">
    <property type="entry name" value="HAD-like"/>
    <property type="match status" value="1"/>
</dbReference>
<reference evidence="16 17" key="1">
    <citation type="submission" date="2019-06" db="EMBL/GenBank/DDBJ databases">
        <title>New taxonomy in bacterial strain CC-CFT640, isolated from vineyard.</title>
        <authorList>
            <person name="Lin S.-Y."/>
            <person name="Tsai C.-F."/>
            <person name="Young C.-C."/>
        </authorList>
    </citation>
    <scope>NUCLEOTIDE SEQUENCE [LARGE SCALE GENOMIC DNA]</scope>
    <source>
        <strain evidence="16 17">CC-CFT640</strain>
    </source>
</reference>
<dbReference type="InterPro" id="IPR027256">
    <property type="entry name" value="P-typ_ATPase_IB"/>
</dbReference>
<evidence type="ECO:0000256" key="5">
    <source>
        <dbReference type="ARBA" id="ARBA00022723"/>
    </source>
</evidence>
<dbReference type="Gene3D" id="2.70.150.10">
    <property type="entry name" value="Calcium-transporting ATPase, cytoplasmic transduction domain A"/>
    <property type="match status" value="1"/>
</dbReference>
<dbReference type="AlphaFoldDB" id="A0A5C8PTC4"/>
<dbReference type="SUPFAM" id="SSF81653">
    <property type="entry name" value="Calcium ATPase, transduction domain A"/>
    <property type="match status" value="1"/>
</dbReference>
<sequence>MARCPSMSRPAPQPLALAPCSCSAPTRKHNHDHDHDHDDDHAAHDSHDHGIDGAWWQSEQFRFVLATVIGLAIAYGIGLARPAWSPWLFGVSALVGAWPVGRRAAAAMGRGKLFTIESLMVVAVAGALVIGEAEEAAVVVILFLVGEMLESISAARARAGIRALADLMPRTAARERGDGTEDVPIAALRVGDILRVRPGDRIPADGVIVSGQSTLDESPVTGESIPVFRAEGTSVLAGTVNLTATLRLRVEKDAEDNTIARIIKRVEEAQESKAPTARFIDRFSRWYTPAAMLAAAITILLPPLVFGGDWHVWAYRGLSLLLIACPCALVLSTPAAIASGLAAGARRGLLMKGGAALEAMGTVRGIAFDKTGTLTAGRPKVTDLLALDGSEDAALRLAAAVEQGSTHPIAHAIIEEARQRDLAYPTADDVTAIAGKAVHGRVDGRRICVASPRYAASEATAMPAAARDAIQRWEGGGKTAVVVLSDRDVVAVIAVRDEPREDARQGLAELRALGVATVLLSGDNRRTAGTIGQSLGIDVKAELLPDEKLGEIATLKSAGPVAMVGDGINDAPALAAATVGIAMGGGTQVALETADAALLRDRVRGVAELVRLSRTTLANIHQNIAISLGLKAVFLATTLMGTTTMWMAILADTGATVIVTLNALRLLRFGLRSDA</sequence>
<dbReference type="PRINTS" id="PR00119">
    <property type="entry name" value="CATATPASE"/>
</dbReference>
<dbReference type="InterPro" id="IPR051014">
    <property type="entry name" value="Cation_Transport_ATPase_IB"/>
</dbReference>
<dbReference type="NCBIfam" id="TIGR01525">
    <property type="entry name" value="ATPase-IB_hvy"/>
    <property type="match status" value="1"/>
</dbReference>
<feature type="transmembrane region" description="Helical" evidence="13">
    <location>
        <begin position="113"/>
        <end position="130"/>
    </location>
</feature>
<keyword evidence="5 13" id="KW-0479">Metal-binding</keyword>
<dbReference type="InterPro" id="IPR001757">
    <property type="entry name" value="P_typ_ATPase"/>
</dbReference>
<keyword evidence="6 13" id="KW-0547">Nucleotide-binding</keyword>
<dbReference type="GO" id="GO:0046872">
    <property type="term" value="F:metal ion binding"/>
    <property type="evidence" value="ECO:0007669"/>
    <property type="project" value="UniProtKB-KW"/>
</dbReference>
<dbReference type="SFLD" id="SFLDS00003">
    <property type="entry name" value="Haloacid_Dehalogenase"/>
    <property type="match status" value="1"/>
</dbReference>
<dbReference type="InterPro" id="IPR059000">
    <property type="entry name" value="ATPase_P-type_domA"/>
</dbReference>
<evidence type="ECO:0000256" key="6">
    <source>
        <dbReference type="ARBA" id="ARBA00022741"/>
    </source>
</evidence>
<feature type="transmembrane region" description="Helical" evidence="13">
    <location>
        <begin position="136"/>
        <end position="155"/>
    </location>
</feature>
<dbReference type="GO" id="GO:0005886">
    <property type="term" value="C:plasma membrane"/>
    <property type="evidence" value="ECO:0007669"/>
    <property type="project" value="UniProtKB-SubCell"/>
</dbReference>
<dbReference type="InterPro" id="IPR023214">
    <property type="entry name" value="HAD_sf"/>
</dbReference>
<dbReference type="NCBIfam" id="TIGR01494">
    <property type="entry name" value="ATPase_P-type"/>
    <property type="match status" value="1"/>
</dbReference>
<dbReference type="Pfam" id="PF00702">
    <property type="entry name" value="Hydrolase"/>
    <property type="match status" value="1"/>
</dbReference>
<organism evidence="16 17">
    <name type="scientific">Vineibacter terrae</name>
    <dbReference type="NCBI Taxonomy" id="2586908"/>
    <lineage>
        <taxon>Bacteria</taxon>
        <taxon>Pseudomonadati</taxon>
        <taxon>Pseudomonadota</taxon>
        <taxon>Alphaproteobacteria</taxon>
        <taxon>Hyphomicrobiales</taxon>
        <taxon>Vineibacter</taxon>
    </lineage>
</organism>
<feature type="compositionally biased region" description="Basic and acidic residues" evidence="14">
    <location>
        <begin position="31"/>
        <end position="48"/>
    </location>
</feature>
<dbReference type="GO" id="GO:0016463">
    <property type="term" value="F:P-type zinc transporter activity"/>
    <property type="evidence" value="ECO:0007669"/>
    <property type="project" value="UniProtKB-EC"/>
</dbReference>
<keyword evidence="4 13" id="KW-0812">Transmembrane</keyword>
<keyword evidence="3 13" id="KW-1003">Cell membrane</keyword>
<protein>
    <recommendedName>
        <fullName evidence="11">P-type Zn(2+) transporter</fullName>
        <ecNumber evidence="11">7.2.2.12</ecNumber>
    </recommendedName>
</protein>
<dbReference type="GO" id="GO:0015086">
    <property type="term" value="F:cadmium ion transmembrane transporter activity"/>
    <property type="evidence" value="ECO:0007669"/>
    <property type="project" value="TreeGrafter"/>
</dbReference>
<keyword evidence="8" id="KW-1278">Translocase</keyword>
<feature type="domain" description="P-type ATPase A" evidence="15">
    <location>
        <begin position="167"/>
        <end position="267"/>
    </location>
</feature>
<evidence type="ECO:0000256" key="11">
    <source>
        <dbReference type="ARBA" id="ARBA00039097"/>
    </source>
</evidence>
<dbReference type="PROSITE" id="PS00154">
    <property type="entry name" value="ATPASE_E1_E2"/>
    <property type="match status" value="1"/>
</dbReference>
<dbReference type="SUPFAM" id="SSF81665">
    <property type="entry name" value="Calcium ATPase, transmembrane domain M"/>
    <property type="match status" value="1"/>
</dbReference>
<dbReference type="InterPro" id="IPR008250">
    <property type="entry name" value="ATPase_P-typ_transduc_dom_A_sf"/>
</dbReference>
<dbReference type="Gene3D" id="3.40.50.1000">
    <property type="entry name" value="HAD superfamily/HAD-like"/>
    <property type="match status" value="1"/>
</dbReference>
<evidence type="ECO:0000256" key="9">
    <source>
        <dbReference type="ARBA" id="ARBA00022989"/>
    </source>
</evidence>
<evidence type="ECO:0000256" key="8">
    <source>
        <dbReference type="ARBA" id="ARBA00022967"/>
    </source>
</evidence>
<dbReference type="EC" id="7.2.2.12" evidence="11"/>
<evidence type="ECO:0000256" key="2">
    <source>
        <dbReference type="ARBA" id="ARBA00006024"/>
    </source>
</evidence>
<feature type="transmembrane region" description="Helical" evidence="13">
    <location>
        <begin position="84"/>
        <end position="101"/>
    </location>
</feature>
<evidence type="ECO:0000256" key="7">
    <source>
        <dbReference type="ARBA" id="ARBA00022840"/>
    </source>
</evidence>
<dbReference type="InterPro" id="IPR023298">
    <property type="entry name" value="ATPase_P-typ_TM_dom_sf"/>
</dbReference>
<evidence type="ECO:0000256" key="3">
    <source>
        <dbReference type="ARBA" id="ARBA00022475"/>
    </source>
</evidence>
<dbReference type="Proteomes" id="UP000321638">
    <property type="component" value="Unassembled WGS sequence"/>
</dbReference>
<dbReference type="FunFam" id="2.70.150.10:FF:000020">
    <property type="entry name" value="Copper-exporting P-type ATPase A"/>
    <property type="match status" value="1"/>
</dbReference>
<dbReference type="SFLD" id="SFLDG00002">
    <property type="entry name" value="C1.7:_P-type_atpase_like"/>
    <property type="match status" value="1"/>
</dbReference>
<dbReference type="GO" id="GO:0016887">
    <property type="term" value="F:ATP hydrolysis activity"/>
    <property type="evidence" value="ECO:0007669"/>
    <property type="project" value="InterPro"/>
</dbReference>
<dbReference type="Pfam" id="PF00122">
    <property type="entry name" value="E1-E2_ATPase"/>
    <property type="match status" value="1"/>
</dbReference>
<dbReference type="GO" id="GO:0060003">
    <property type="term" value="P:copper ion export"/>
    <property type="evidence" value="ECO:0007669"/>
    <property type="project" value="UniProtKB-ARBA"/>
</dbReference>
<dbReference type="SFLD" id="SFLDF00027">
    <property type="entry name" value="p-type_atpase"/>
    <property type="match status" value="1"/>
</dbReference>
<comment type="catalytic activity">
    <reaction evidence="12">
        <text>Zn(2+)(in) + ATP + H2O = Zn(2+)(out) + ADP + phosphate + H(+)</text>
        <dbReference type="Rhea" id="RHEA:20621"/>
        <dbReference type="ChEBI" id="CHEBI:15377"/>
        <dbReference type="ChEBI" id="CHEBI:15378"/>
        <dbReference type="ChEBI" id="CHEBI:29105"/>
        <dbReference type="ChEBI" id="CHEBI:30616"/>
        <dbReference type="ChEBI" id="CHEBI:43474"/>
        <dbReference type="ChEBI" id="CHEBI:456216"/>
        <dbReference type="EC" id="7.2.2.12"/>
    </reaction>
</comment>
<feature type="transmembrane region" description="Helical" evidence="13">
    <location>
        <begin position="645"/>
        <end position="664"/>
    </location>
</feature>
<evidence type="ECO:0000259" key="15">
    <source>
        <dbReference type="Pfam" id="PF00122"/>
    </source>
</evidence>
<feature type="region of interest" description="Disordered" evidence="14">
    <location>
        <begin position="26"/>
        <end position="48"/>
    </location>
</feature>
<evidence type="ECO:0000256" key="1">
    <source>
        <dbReference type="ARBA" id="ARBA00004651"/>
    </source>
</evidence>
<comment type="similarity">
    <text evidence="2 13">Belongs to the cation transport ATPase (P-type) (TC 3.A.3) family. Type IB subfamily.</text>
</comment>
<feature type="transmembrane region" description="Helical" evidence="13">
    <location>
        <begin position="286"/>
        <end position="306"/>
    </location>
</feature>
<evidence type="ECO:0000313" key="16">
    <source>
        <dbReference type="EMBL" id="TXL80329.1"/>
    </source>
</evidence>
<dbReference type="InterPro" id="IPR044492">
    <property type="entry name" value="P_typ_ATPase_HD_dom"/>
</dbReference>
<feature type="transmembrane region" description="Helical" evidence="13">
    <location>
        <begin position="318"/>
        <end position="343"/>
    </location>
</feature>
<keyword evidence="17" id="KW-1185">Reference proteome</keyword>
<comment type="subcellular location">
    <subcellularLocation>
        <location evidence="1">Cell membrane</location>
        <topology evidence="1">Multi-pass membrane protein</topology>
    </subcellularLocation>
</comment>
<keyword evidence="10 13" id="KW-0472">Membrane</keyword>
<accession>A0A5C8PTC4</accession>
<evidence type="ECO:0000256" key="10">
    <source>
        <dbReference type="ARBA" id="ARBA00023136"/>
    </source>
</evidence>
<dbReference type="NCBIfam" id="TIGR01511">
    <property type="entry name" value="ATPase-IB1_Cu"/>
    <property type="match status" value="1"/>
</dbReference>
<evidence type="ECO:0000256" key="13">
    <source>
        <dbReference type="RuleBase" id="RU362081"/>
    </source>
</evidence>
<evidence type="ECO:0000256" key="14">
    <source>
        <dbReference type="SAM" id="MobiDB-lite"/>
    </source>
</evidence>
<dbReference type="PANTHER" id="PTHR48085:SF5">
    <property type="entry name" value="CADMIUM_ZINC-TRANSPORTING ATPASE HMA4-RELATED"/>
    <property type="match status" value="1"/>
</dbReference>
<dbReference type="GO" id="GO:0005524">
    <property type="term" value="F:ATP binding"/>
    <property type="evidence" value="ECO:0007669"/>
    <property type="project" value="UniProtKB-UniRule"/>
</dbReference>
<dbReference type="PANTHER" id="PTHR48085">
    <property type="entry name" value="CADMIUM/ZINC-TRANSPORTING ATPASE HMA2-RELATED"/>
    <property type="match status" value="1"/>
</dbReference>
<keyword evidence="9 13" id="KW-1133">Transmembrane helix</keyword>
<proteinExistence type="inferred from homology"/>
<dbReference type="Gene3D" id="3.40.1110.10">
    <property type="entry name" value="Calcium-transporting ATPase, cytoplasmic domain N"/>
    <property type="match status" value="1"/>
</dbReference>
<dbReference type="InterPro" id="IPR018303">
    <property type="entry name" value="ATPase_P-typ_P_site"/>
</dbReference>
<dbReference type="InterPro" id="IPR036412">
    <property type="entry name" value="HAD-like_sf"/>
</dbReference>